<dbReference type="AlphaFoldDB" id="A0A9W6WQZ9"/>
<feature type="compositionally biased region" description="Low complexity" evidence="1">
    <location>
        <begin position="226"/>
        <end position="295"/>
    </location>
</feature>
<feature type="region of interest" description="Disordered" evidence="1">
    <location>
        <begin position="170"/>
        <end position="304"/>
    </location>
</feature>
<feature type="signal peptide" evidence="2">
    <location>
        <begin position="1"/>
        <end position="25"/>
    </location>
</feature>
<dbReference type="InterPro" id="IPR035940">
    <property type="entry name" value="CAP_sf"/>
</dbReference>
<gene>
    <name evidence="4" type="ORF">Plil01_000322600</name>
</gene>
<dbReference type="EMBL" id="BSXW01000127">
    <property type="protein sequence ID" value="GMF12646.1"/>
    <property type="molecule type" value="Genomic_DNA"/>
</dbReference>
<keyword evidence="5" id="KW-1185">Reference proteome</keyword>
<dbReference type="CDD" id="cd05379">
    <property type="entry name" value="CAP_bacterial"/>
    <property type="match status" value="1"/>
</dbReference>
<feature type="compositionally biased region" description="Polar residues" evidence="1">
    <location>
        <begin position="175"/>
        <end position="184"/>
    </location>
</feature>
<feature type="domain" description="SCP" evidence="3">
    <location>
        <begin position="46"/>
        <end position="164"/>
    </location>
</feature>
<comment type="caution">
    <text evidence="4">The sequence shown here is derived from an EMBL/GenBank/DDBJ whole genome shotgun (WGS) entry which is preliminary data.</text>
</comment>
<evidence type="ECO:0000256" key="2">
    <source>
        <dbReference type="SAM" id="SignalP"/>
    </source>
</evidence>
<proteinExistence type="predicted"/>
<accession>A0A9W6WQZ9</accession>
<keyword evidence="2" id="KW-0732">Signal</keyword>
<dbReference type="PANTHER" id="PTHR31157">
    <property type="entry name" value="SCP DOMAIN-CONTAINING PROTEIN"/>
    <property type="match status" value="1"/>
</dbReference>
<evidence type="ECO:0000259" key="3">
    <source>
        <dbReference type="Pfam" id="PF00188"/>
    </source>
</evidence>
<organism evidence="4 5">
    <name type="scientific">Phytophthora lilii</name>
    <dbReference type="NCBI Taxonomy" id="2077276"/>
    <lineage>
        <taxon>Eukaryota</taxon>
        <taxon>Sar</taxon>
        <taxon>Stramenopiles</taxon>
        <taxon>Oomycota</taxon>
        <taxon>Peronosporomycetes</taxon>
        <taxon>Peronosporales</taxon>
        <taxon>Peronosporaceae</taxon>
        <taxon>Phytophthora</taxon>
    </lineage>
</organism>
<evidence type="ECO:0000313" key="5">
    <source>
        <dbReference type="Proteomes" id="UP001165083"/>
    </source>
</evidence>
<name>A0A9W6WQZ9_9STRA</name>
<dbReference type="InterPro" id="IPR014044">
    <property type="entry name" value="CAP_dom"/>
</dbReference>
<dbReference type="Proteomes" id="UP001165083">
    <property type="component" value="Unassembled WGS sequence"/>
</dbReference>
<feature type="chain" id="PRO_5040749830" evidence="2">
    <location>
        <begin position="26"/>
        <end position="304"/>
    </location>
</feature>
<dbReference type="Gene3D" id="3.40.33.10">
    <property type="entry name" value="CAP"/>
    <property type="match status" value="1"/>
</dbReference>
<protein>
    <submittedName>
        <fullName evidence="4">Unnamed protein product</fullName>
    </submittedName>
</protein>
<dbReference type="Pfam" id="PF00188">
    <property type="entry name" value="CAP"/>
    <property type="match status" value="1"/>
</dbReference>
<dbReference type="SUPFAM" id="SSF55797">
    <property type="entry name" value="PR-1-like"/>
    <property type="match status" value="1"/>
</dbReference>
<dbReference type="PANTHER" id="PTHR31157:SF1">
    <property type="entry name" value="SCP DOMAIN-CONTAINING PROTEIN"/>
    <property type="match status" value="1"/>
</dbReference>
<dbReference type="OrthoDB" id="568194at2759"/>
<evidence type="ECO:0000313" key="4">
    <source>
        <dbReference type="EMBL" id="GMF12646.1"/>
    </source>
</evidence>
<sequence length="304" mass="31229">MLSAPQYSLALLLVAAVASNGLTDAANLRQQRGLAAMGDDYFSAMLALVNKERAAKGLSALCMNKKLQAAAQRHSNDMAKNNYMAHDGADGSTMSQRITQAGYEWESVAENVAAGQEDVVSVMASWVASPGHYENIMGVDYTMFGTAYAYNKDSTYGYYWTQDFASGPTEACDDGTTTQATEPPTKQEIVTPAPTTPKVETPATVVPGTDIPATKGPVVTPPATTPAPVATPAATTPAPIATPATTTSAPVATPAATTPAPVATPAATTPVPVATPASTTPAPAVTPAATKTPSTSQKDCESNF</sequence>
<evidence type="ECO:0000256" key="1">
    <source>
        <dbReference type="SAM" id="MobiDB-lite"/>
    </source>
</evidence>
<reference evidence="4" key="1">
    <citation type="submission" date="2023-04" db="EMBL/GenBank/DDBJ databases">
        <title>Phytophthora lilii NBRC 32176.</title>
        <authorList>
            <person name="Ichikawa N."/>
            <person name="Sato H."/>
            <person name="Tonouchi N."/>
        </authorList>
    </citation>
    <scope>NUCLEOTIDE SEQUENCE</scope>
    <source>
        <strain evidence="4">NBRC 32176</strain>
    </source>
</reference>